<dbReference type="EC" id="2.1.1.222" evidence="2"/>
<dbReference type="EMBL" id="JBIAZU010000003">
    <property type="protein sequence ID" value="MFF5291496.1"/>
    <property type="molecule type" value="Genomic_DNA"/>
</dbReference>
<evidence type="ECO:0000313" key="3">
    <source>
        <dbReference type="Proteomes" id="UP001602245"/>
    </source>
</evidence>
<protein>
    <submittedName>
        <fullName evidence="2">Class I SAM-dependent methyltransferase</fullName>
        <ecNumber evidence="2">2.1.1.222</ecNumber>
        <ecNumber evidence="2">2.1.1.64</ecNumber>
    </submittedName>
</protein>
<reference evidence="2 3" key="1">
    <citation type="submission" date="2024-10" db="EMBL/GenBank/DDBJ databases">
        <title>The Natural Products Discovery Center: Release of the First 8490 Sequenced Strains for Exploring Actinobacteria Biosynthetic Diversity.</title>
        <authorList>
            <person name="Kalkreuter E."/>
            <person name="Kautsar S.A."/>
            <person name="Yang D."/>
            <person name="Bader C.D."/>
            <person name="Teijaro C.N."/>
            <person name="Fluegel L."/>
            <person name="Davis C.M."/>
            <person name="Simpson J.R."/>
            <person name="Lauterbach L."/>
            <person name="Steele A.D."/>
            <person name="Gui C."/>
            <person name="Meng S."/>
            <person name="Li G."/>
            <person name="Viehrig K."/>
            <person name="Ye F."/>
            <person name="Su P."/>
            <person name="Kiefer A.F."/>
            <person name="Nichols A."/>
            <person name="Cepeda A.J."/>
            <person name="Yan W."/>
            <person name="Fan B."/>
            <person name="Jiang Y."/>
            <person name="Adhikari A."/>
            <person name="Zheng C.-J."/>
            <person name="Schuster L."/>
            <person name="Cowan T.M."/>
            <person name="Smanski M.J."/>
            <person name="Chevrette M.G."/>
            <person name="De Carvalho L.P.S."/>
            <person name="Shen B."/>
        </authorList>
    </citation>
    <scope>NUCLEOTIDE SEQUENCE [LARGE SCALE GENOMIC DNA]</scope>
    <source>
        <strain evidence="2 3">NPDC000087</strain>
    </source>
</reference>
<dbReference type="GO" id="GO:0032259">
    <property type="term" value="P:methylation"/>
    <property type="evidence" value="ECO:0007669"/>
    <property type="project" value="UniProtKB-KW"/>
</dbReference>
<keyword evidence="3" id="KW-1185">Reference proteome</keyword>
<evidence type="ECO:0000313" key="2">
    <source>
        <dbReference type="EMBL" id="MFF5291496.1"/>
    </source>
</evidence>
<dbReference type="InterPro" id="IPR013217">
    <property type="entry name" value="Methyltransf_12"/>
</dbReference>
<comment type="caution">
    <text evidence="2">The sequence shown here is derived from an EMBL/GenBank/DDBJ whole genome shotgun (WGS) entry which is preliminary data.</text>
</comment>
<dbReference type="PANTHER" id="PTHR43861:SF1">
    <property type="entry name" value="TRANS-ACONITATE 2-METHYLTRANSFERASE"/>
    <property type="match status" value="1"/>
</dbReference>
<dbReference type="EC" id="2.1.1.64" evidence="2"/>
<dbReference type="Proteomes" id="UP001602245">
    <property type="component" value="Unassembled WGS sequence"/>
</dbReference>
<dbReference type="GO" id="GO:0061542">
    <property type="term" value="F:3-demethylubiquinol 3-O-methyltransferase activity"/>
    <property type="evidence" value="ECO:0007669"/>
    <property type="project" value="UniProtKB-EC"/>
</dbReference>
<accession>A0ABW6WH16</accession>
<dbReference type="RefSeq" id="WP_157296693.1">
    <property type="nucleotide sequence ID" value="NZ_JBIAZU010000003.1"/>
</dbReference>
<dbReference type="PANTHER" id="PTHR43861">
    <property type="entry name" value="TRANS-ACONITATE 2-METHYLTRANSFERASE-RELATED"/>
    <property type="match status" value="1"/>
</dbReference>
<dbReference type="Gene3D" id="3.40.50.150">
    <property type="entry name" value="Vaccinia Virus protein VP39"/>
    <property type="match status" value="1"/>
</dbReference>
<keyword evidence="2" id="KW-0808">Transferase</keyword>
<gene>
    <name evidence="2" type="ORF">ACFY35_18800</name>
</gene>
<name>A0ABW6WH16_9ACTN</name>
<dbReference type="CDD" id="cd02440">
    <property type="entry name" value="AdoMet_MTases"/>
    <property type="match status" value="1"/>
</dbReference>
<feature type="domain" description="Methyltransferase type 12" evidence="1">
    <location>
        <begin position="61"/>
        <end position="156"/>
    </location>
</feature>
<organism evidence="2 3">
    <name type="scientific">Paractinoplanes globisporus</name>
    <dbReference type="NCBI Taxonomy" id="113565"/>
    <lineage>
        <taxon>Bacteria</taxon>
        <taxon>Bacillati</taxon>
        <taxon>Actinomycetota</taxon>
        <taxon>Actinomycetes</taxon>
        <taxon>Micromonosporales</taxon>
        <taxon>Micromonosporaceae</taxon>
        <taxon>Paractinoplanes</taxon>
    </lineage>
</organism>
<dbReference type="GO" id="GO:0102208">
    <property type="term" value="F:2-polyprenyl-6-hydroxyphenol methylase activity"/>
    <property type="evidence" value="ECO:0007669"/>
    <property type="project" value="UniProtKB-EC"/>
</dbReference>
<proteinExistence type="predicted"/>
<sequence>MPENRWETFAQEDAEWYIYTAPDVDFTTPEGRSLFERSGREDAAQILAEAGSHLTGHGRALEIGCGVGRLTVPVSEQFSEVLAVDIAPTMLRKLAENTQRAGRDNVRGFLSHEPWDAQGPVDLVYSLIVFQHIADWTAIVEYFSRIGACLAPGGVCWVQFDTRPVTLPYLAVGRLPDAVLPRPWRKGIRRIRRSRDRLVALFESCGLRVAAELRPGERHAFLLTR</sequence>
<evidence type="ECO:0000259" key="1">
    <source>
        <dbReference type="Pfam" id="PF08242"/>
    </source>
</evidence>
<dbReference type="SUPFAM" id="SSF53335">
    <property type="entry name" value="S-adenosyl-L-methionine-dependent methyltransferases"/>
    <property type="match status" value="1"/>
</dbReference>
<dbReference type="Pfam" id="PF08242">
    <property type="entry name" value="Methyltransf_12"/>
    <property type="match status" value="1"/>
</dbReference>
<dbReference type="InterPro" id="IPR029063">
    <property type="entry name" value="SAM-dependent_MTases_sf"/>
</dbReference>
<keyword evidence="2" id="KW-0489">Methyltransferase</keyword>